<evidence type="ECO:0000313" key="1">
    <source>
        <dbReference type="EMBL" id="MPC18203.1"/>
    </source>
</evidence>
<protein>
    <submittedName>
        <fullName evidence="1">Uncharacterized protein</fullName>
    </submittedName>
</protein>
<dbReference type="AlphaFoldDB" id="A0A5B7DAF7"/>
<organism evidence="1 2">
    <name type="scientific">Portunus trituberculatus</name>
    <name type="common">Swimming crab</name>
    <name type="synonym">Neptunus trituberculatus</name>
    <dbReference type="NCBI Taxonomy" id="210409"/>
    <lineage>
        <taxon>Eukaryota</taxon>
        <taxon>Metazoa</taxon>
        <taxon>Ecdysozoa</taxon>
        <taxon>Arthropoda</taxon>
        <taxon>Crustacea</taxon>
        <taxon>Multicrustacea</taxon>
        <taxon>Malacostraca</taxon>
        <taxon>Eumalacostraca</taxon>
        <taxon>Eucarida</taxon>
        <taxon>Decapoda</taxon>
        <taxon>Pleocyemata</taxon>
        <taxon>Brachyura</taxon>
        <taxon>Eubrachyura</taxon>
        <taxon>Portunoidea</taxon>
        <taxon>Portunidae</taxon>
        <taxon>Portuninae</taxon>
        <taxon>Portunus</taxon>
    </lineage>
</organism>
<name>A0A5B7DAF7_PORTR</name>
<proteinExistence type="predicted"/>
<dbReference type="Proteomes" id="UP000324222">
    <property type="component" value="Unassembled WGS sequence"/>
</dbReference>
<comment type="caution">
    <text evidence="1">The sequence shown here is derived from an EMBL/GenBank/DDBJ whole genome shotgun (WGS) entry which is preliminary data.</text>
</comment>
<sequence>MKKLLVFRVSWCLGKRFLPLRDLVEEEGAGGTWAWPVVMAVVVAVAVLVEGGMGWPPVPSLCCHCARRSLGVLA</sequence>
<accession>A0A5B7DAF7</accession>
<gene>
    <name evidence="1" type="ORF">E2C01_011081</name>
</gene>
<evidence type="ECO:0000313" key="2">
    <source>
        <dbReference type="Proteomes" id="UP000324222"/>
    </source>
</evidence>
<keyword evidence="2" id="KW-1185">Reference proteome</keyword>
<dbReference type="EMBL" id="VSRR010000657">
    <property type="protein sequence ID" value="MPC18203.1"/>
    <property type="molecule type" value="Genomic_DNA"/>
</dbReference>
<reference evidence="1 2" key="1">
    <citation type="submission" date="2019-05" db="EMBL/GenBank/DDBJ databases">
        <title>Another draft genome of Portunus trituberculatus and its Hox gene families provides insights of decapod evolution.</title>
        <authorList>
            <person name="Jeong J.-H."/>
            <person name="Song I."/>
            <person name="Kim S."/>
            <person name="Choi T."/>
            <person name="Kim D."/>
            <person name="Ryu S."/>
            <person name="Kim W."/>
        </authorList>
    </citation>
    <scope>NUCLEOTIDE SEQUENCE [LARGE SCALE GENOMIC DNA]</scope>
    <source>
        <tissue evidence="1">Muscle</tissue>
    </source>
</reference>